<feature type="signal peptide" evidence="3">
    <location>
        <begin position="1"/>
        <end position="22"/>
    </location>
</feature>
<dbReference type="InterPro" id="IPR002656">
    <property type="entry name" value="Acyl_transf_3_dom"/>
</dbReference>
<accession>A0A1Z5JTC2</accession>
<dbReference type="GO" id="GO:0016747">
    <property type="term" value="F:acyltransferase activity, transferring groups other than amino-acyl groups"/>
    <property type="evidence" value="ECO:0007669"/>
    <property type="project" value="InterPro"/>
</dbReference>
<proteinExistence type="predicted"/>
<feature type="compositionally biased region" description="Polar residues" evidence="1">
    <location>
        <begin position="86"/>
        <end position="100"/>
    </location>
</feature>
<keyword evidence="6" id="KW-1185">Reference proteome</keyword>
<dbReference type="Proteomes" id="UP000198406">
    <property type="component" value="Unassembled WGS sequence"/>
</dbReference>
<dbReference type="OrthoDB" id="47878at2759"/>
<feature type="region of interest" description="Disordered" evidence="1">
    <location>
        <begin position="62"/>
        <end position="106"/>
    </location>
</feature>
<feature type="transmembrane region" description="Helical" evidence="2">
    <location>
        <begin position="138"/>
        <end position="157"/>
    </location>
</feature>
<dbReference type="PANTHER" id="PTHR36927">
    <property type="entry name" value="BLR4337 PROTEIN"/>
    <property type="match status" value="1"/>
</dbReference>
<evidence type="ECO:0000256" key="1">
    <source>
        <dbReference type="SAM" id="MobiDB-lite"/>
    </source>
</evidence>
<feature type="transmembrane region" description="Helical" evidence="2">
    <location>
        <begin position="293"/>
        <end position="311"/>
    </location>
</feature>
<dbReference type="EMBL" id="BDSP01000111">
    <property type="protein sequence ID" value="GAX17038.1"/>
    <property type="molecule type" value="Genomic_DNA"/>
</dbReference>
<feature type="chain" id="PRO_5012848625" description="Acyltransferase 3 domain-containing protein" evidence="3">
    <location>
        <begin position="23"/>
        <end position="518"/>
    </location>
</feature>
<evidence type="ECO:0000256" key="3">
    <source>
        <dbReference type="SAM" id="SignalP"/>
    </source>
</evidence>
<feature type="compositionally biased region" description="Acidic residues" evidence="1">
    <location>
        <begin position="73"/>
        <end position="82"/>
    </location>
</feature>
<evidence type="ECO:0000259" key="4">
    <source>
        <dbReference type="Pfam" id="PF01757"/>
    </source>
</evidence>
<evidence type="ECO:0000313" key="5">
    <source>
        <dbReference type="EMBL" id="GAX17038.1"/>
    </source>
</evidence>
<keyword evidence="3" id="KW-0732">Signal</keyword>
<dbReference type="InParanoid" id="A0A1Z5JTC2"/>
<feature type="transmembrane region" description="Helical" evidence="2">
    <location>
        <begin position="317"/>
        <end position="342"/>
    </location>
</feature>
<keyword evidence="2" id="KW-1133">Transmembrane helix</keyword>
<feature type="transmembrane region" description="Helical" evidence="2">
    <location>
        <begin position="433"/>
        <end position="451"/>
    </location>
</feature>
<feature type="transmembrane region" description="Helical" evidence="2">
    <location>
        <begin position="32"/>
        <end position="52"/>
    </location>
</feature>
<organism evidence="5 6">
    <name type="scientific">Fistulifera solaris</name>
    <name type="common">Oleaginous diatom</name>
    <dbReference type="NCBI Taxonomy" id="1519565"/>
    <lineage>
        <taxon>Eukaryota</taxon>
        <taxon>Sar</taxon>
        <taxon>Stramenopiles</taxon>
        <taxon>Ochrophyta</taxon>
        <taxon>Bacillariophyta</taxon>
        <taxon>Bacillariophyceae</taxon>
        <taxon>Bacillariophycidae</taxon>
        <taxon>Naviculales</taxon>
        <taxon>Naviculaceae</taxon>
        <taxon>Fistulifera</taxon>
    </lineage>
</organism>
<sequence>MWVKVGWVAALLAAIGIQKALAGNPIHSALTSFVLVFIISYVYLYRPTYVWGEWDPPMHEMKSMSMSDHPESTDLEGGDGDEEKNNLLSSDEGSHVNSRQDTPEIIRTIDSEAKTPTKATKSFQPRVERIHFLTNIKIFLTFIVVAFHVAGAFGACGKNFPLVIGYYKHHKNTFQTILSGLAILSQSYFMSLFFFISGYLTPSNYERKGGEQFVKDRARRLLIPALAVTFFLVPLITMVAQWSASFPLMYFPFPEHTWFIYWLLLFEWAYITIRKDRLRSNQPSLKLAFPNTATRCGLGFLLCGIPTYILTRKASILLFWGMPTILPGSLFCDILLFFAGTVANESGWISSKVKIADQIDLPLEKFRRVVLTEGLAIFLLHVSHSKSTASNILCYLVAGMYCIDMSICILQLFQEYANKPLPAFLSDATFTVYLIHTFVITVCTSIFVKIYNALYDDPISFSPENGKIFPVSQSHLSGPMDGIVHYFLGFLVVFIVSNAIVWPAACFVRKLPVLNQYL</sequence>
<name>A0A1Z5JTC2_FISSO</name>
<dbReference type="InterPro" id="IPR050623">
    <property type="entry name" value="Glucan_succinyl_AcylTrfase"/>
</dbReference>
<feature type="transmembrane region" description="Helical" evidence="2">
    <location>
        <begin position="392"/>
        <end position="413"/>
    </location>
</feature>
<evidence type="ECO:0000313" key="6">
    <source>
        <dbReference type="Proteomes" id="UP000198406"/>
    </source>
</evidence>
<reference evidence="5 6" key="1">
    <citation type="journal article" date="2015" name="Plant Cell">
        <title>Oil accumulation by the oleaginous diatom Fistulifera solaris as revealed by the genome and transcriptome.</title>
        <authorList>
            <person name="Tanaka T."/>
            <person name="Maeda Y."/>
            <person name="Veluchamy A."/>
            <person name="Tanaka M."/>
            <person name="Abida H."/>
            <person name="Marechal E."/>
            <person name="Bowler C."/>
            <person name="Muto M."/>
            <person name="Sunaga Y."/>
            <person name="Tanaka M."/>
            <person name="Yoshino T."/>
            <person name="Taniguchi T."/>
            <person name="Fukuda Y."/>
            <person name="Nemoto M."/>
            <person name="Matsumoto M."/>
            <person name="Wong P.S."/>
            <person name="Aburatani S."/>
            <person name="Fujibuchi W."/>
        </authorList>
    </citation>
    <scope>NUCLEOTIDE SEQUENCE [LARGE SCALE GENOMIC DNA]</scope>
    <source>
        <strain evidence="5 6">JPCC DA0580</strain>
    </source>
</reference>
<dbReference type="Pfam" id="PF01757">
    <property type="entry name" value="Acyl_transf_3"/>
    <property type="match status" value="1"/>
</dbReference>
<comment type="caution">
    <text evidence="5">The sequence shown here is derived from an EMBL/GenBank/DDBJ whole genome shotgun (WGS) entry which is preliminary data.</text>
</comment>
<feature type="domain" description="Acyltransferase 3" evidence="4">
    <location>
        <begin position="131"/>
        <end position="500"/>
    </location>
</feature>
<gene>
    <name evidence="5" type="ORF">FisN_5Hu422</name>
</gene>
<feature type="compositionally biased region" description="Basic and acidic residues" evidence="1">
    <location>
        <begin position="62"/>
        <end position="72"/>
    </location>
</feature>
<feature type="transmembrane region" description="Helical" evidence="2">
    <location>
        <begin position="483"/>
        <end position="505"/>
    </location>
</feature>
<feature type="transmembrane region" description="Helical" evidence="2">
    <location>
        <begin position="177"/>
        <end position="200"/>
    </location>
</feature>
<keyword evidence="2" id="KW-0472">Membrane</keyword>
<dbReference type="AlphaFoldDB" id="A0A1Z5JTC2"/>
<evidence type="ECO:0000256" key="2">
    <source>
        <dbReference type="SAM" id="Phobius"/>
    </source>
</evidence>
<protein>
    <recommendedName>
        <fullName evidence="4">Acyltransferase 3 domain-containing protein</fullName>
    </recommendedName>
</protein>
<feature type="transmembrane region" description="Helical" evidence="2">
    <location>
        <begin position="256"/>
        <end position="273"/>
    </location>
</feature>
<keyword evidence="2" id="KW-0812">Transmembrane</keyword>
<feature type="transmembrane region" description="Helical" evidence="2">
    <location>
        <begin position="221"/>
        <end position="244"/>
    </location>
</feature>